<keyword evidence="4" id="KW-0963">Cytoplasm</keyword>
<dbReference type="InterPro" id="IPR001589">
    <property type="entry name" value="Actinin_actin-bd_CS"/>
</dbReference>
<dbReference type="FunFam" id="1.20.58.60:FF:000010">
    <property type="entry name" value="plectin isoform X2"/>
    <property type="match status" value="1"/>
</dbReference>
<dbReference type="FunFam" id="1.20.58.60:FF:000031">
    <property type="entry name" value="Microtubule-actin cross-linking factor 1"/>
    <property type="match status" value="1"/>
</dbReference>
<dbReference type="GO" id="GO:0005737">
    <property type="term" value="C:cytoplasm"/>
    <property type="evidence" value="ECO:0007669"/>
    <property type="project" value="TreeGrafter"/>
</dbReference>
<keyword evidence="9" id="KW-0206">Cytoskeleton</keyword>
<keyword evidence="8" id="KW-0009">Actin-binding</keyword>
<reference evidence="16 17" key="1">
    <citation type="journal article" date="2021" name="Cell">
        <title>Tracing the genetic footprints of vertebrate landing in non-teleost ray-finned fishes.</title>
        <authorList>
            <person name="Bi X."/>
            <person name="Wang K."/>
            <person name="Yang L."/>
            <person name="Pan H."/>
            <person name="Jiang H."/>
            <person name="Wei Q."/>
            <person name="Fang M."/>
            <person name="Yu H."/>
            <person name="Zhu C."/>
            <person name="Cai Y."/>
            <person name="He Y."/>
            <person name="Gan X."/>
            <person name="Zeng H."/>
            <person name="Yu D."/>
            <person name="Zhu Y."/>
            <person name="Jiang H."/>
            <person name="Qiu Q."/>
            <person name="Yang H."/>
            <person name="Zhang Y.E."/>
            <person name="Wang W."/>
            <person name="Zhu M."/>
            <person name="He S."/>
            <person name="Zhang G."/>
        </authorList>
    </citation>
    <scope>NUCLEOTIDE SEQUENCE [LARGE SCALE GENOMIC DNA]</scope>
    <source>
        <strain evidence="16">Bchr_013</strain>
    </source>
</reference>
<dbReference type="InterPro" id="IPR001101">
    <property type="entry name" value="Plectin_repeat"/>
</dbReference>
<dbReference type="InterPro" id="IPR001452">
    <property type="entry name" value="SH3_domain"/>
</dbReference>
<keyword evidence="5" id="KW-0597">Phosphoprotein</keyword>
<feature type="region of interest" description="Disordered" evidence="13">
    <location>
        <begin position="2691"/>
        <end position="2731"/>
    </location>
</feature>
<dbReference type="InterPro" id="IPR001715">
    <property type="entry name" value="CH_dom"/>
</dbReference>
<evidence type="ECO:0000259" key="15">
    <source>
        <dbReference type="PROSITE" id="PS50021"/>
    </source>
</evidence>
<evidence type="ECO:0000256" key="13">
    <source>
        <dbReference type="SAM" id="MobiDB-lite"/>
    </source>
</evidence>
<accession>A0A8X7XJM7</accession>
<dbReference type="Pfam" id="PF17902">
    <property type="entry name" value="SH3_10"/>
    <property type="match status" value="1"/>
</dbReference>
<gene>
    <name evidence="16" type="primary">Dst_1</name>
    <name evidence="16" type="ORF">GTO96_0010066</name>
</gene>
<dbReference type="Gene3D" id="1.20.58.60">
    <property type="match status" value="18"/>
</dbReference>
<dbReference type="Gene3D" id="1.20.58.1060">
    <property type="match status" value="1"/>
</dbReference>
<dbReference type="Pfam" id="PF21020">
    <property type="entry name" value="Spectrin_4"/>
    <property type="match status" value="1"/>
</dbReference>
<dbReference type="InterPro" id="IPR002017">
    <property type="entry name" value="Spectrin_repeat"/>
</dbReference>
<evidence type="ECO:0000256" key="7">
    <source>
        <dbReference type="ARBA" id="ARBA00022737"/>
    </source>
</evidence>
<protein>
    <submittedName>
        <fullName evidence="16">DYST protein</fullName>
    </submittedName>
</protein>
<dbReference type="PROSITE" id="PS50021">
    <property type="entry name" value="CH"/>
    <property type="match status" value="2"/>
</dbReference>
<dbReference type="GO" id="GO:0042995">
    <property type="term" value="C:cell projection"/>
    <property type="evidence" value="ECO:0007669"/>
    <property type="project" value="UniProtKB-SubCell"/>
</dbReference>
<evidence type="ECO:0000256" key="2">
    <source>
        <dbReference type="ARBA" id="ARBA00004316"/>
    </source>
</evidence>
<dbReference type="FunFam" id="1.20.58.60:FF:000060">
    <property type="entry name" value="dystonin isoform X2"/>
    <property type="match status" value="1"/>
</dbReference>
<feature type="non-terminal residue" evidence="16">
    <location>
        <position position="1"/>
    </location>
</feature>
<evidence type="ECO:0000313" key="16">
    <source>
        <dbReference type="EMBL" id="KAG2467312.1"/>
    </source>
</evidence>
<organism evidence="16 17">
    <name type="scientific">Polypterus senegalus</name>
    <name type="common">Senegal bichir</name>
    <dbReference type="NCBI Taxonomy" id="55291"/>
    <lineage>
        <taxon>Eukaryota</taxon>
        <taxon>Metazoa</taxon>
        <taxon>Chordata</taxon>
        <taxon>Craniata</taxon>
        <taxon>Vertebrata</taxon>
        <taxon>Euteleostomi</taxon>
        <taxon>Actinopterygii</taxon>
        <taxon>Polypteriformes</taxon>
        <taxon>Polypteridae</taxon>
        <taxon>Polypterus</taxon>
    </lineage>
</organism>
<dbReference type="SMART" id="SM00250">
    <property type="entry name" value="PLEC"/>
    <property type="match status" value="8"/>
</dbReference>
<dbReference type="GO" id="GO:0003779">
    <property type="term" value="F:actin binding"/>
    <property type="evidence" value="ECO:0007669"/>
    <property type="project" value="UniProtKB-KW"/>
</dbReference>
<evidence type="ECO:0000256" key="3">
    <source>
        <dbReference type="ARBA" id="ARBA00022443"/>
    </source>
</evidence>
<dbReference type="Gene3D" id="1.10.418.10">
    <property type="entry name" value="Calponin-like domain"/>
    <property type="match status" value="2"/>
</dbReference>
<dbReference type="CDD" id="cd00176">
    <property type="entry name" value="SPEC"/>
    <property type="match status" value="9"/>
</dbReference>
<dbReference type="InterPro" id="IPR036872">
    <property type="entry name" value="CH_dom_sf"/>
</dbReference>
<dbReference type="FunFam" id="1.20.58.60:FF:000052">
    <property type="entry name" value="dystonin isoform X2"/>
    <property type="match status" value="1"/>
</dbReference>
<feature type="domain" description="Calponin-homology (CH)" evidence="15">
    <location>
        <begin position="64"/>
        <end position="168"/>
    </location>
</feature>
<dbReference type="SUPFAM" id="SSF47576">
    <property type="entry name" value="Calponin-homology domain, CH-domain"/>
    <property type="match status" value="1"/>
</dbReference>
<dbReference type="Gene3D" id="3.90.1290.10">
    <property type="entry name" value="Plakin repeat"/>
    <property type="match status" value="2"/>
</dbReference>
<dbReference type="SUPFAM" id="SSF46966">
    <property type="entry name" value="Spectrin repeat"/>
    <property type="match status" value="20"/>
</dbReference>
<dbReference type="FunFam" id="1.20.58.60:FF:000009">
    <property type="entry name" value="dystonin isoform X1"/>
    <property type="match status" value="1"/>
</dbReference>
<dbReference type="PANTHER" id="PTHR23169:SF24">
    <property type="entry name" value="DYSTONIN"/>
    <property type="match status" value="1"/>
</dbReference>
<dbReference type="FunFam" id="1.20.58.60:FF:000093">
    <property type="entry name" value="dystonin isoform X1"/>
    <property type="match status" value="1"/>
</dbReference>
<evidence type="ECO:0000256" key="4">
    <source>
        <dbReference type="ARBA" id="ARBA00022490"/>
    </source>
</evidence>
<evidence type="ECO:0000256" key="11">
    <source>
        <dbReference type="PROSITE-ProRule" id="PRU00192"/>
    </source>
</evidence>
<evidence type="ECO:0000259" key="14">
    <source>
        <dbReference type="PROSITE" id="PS50002"/>
    </source>
</evidence>
<dbReference type="SMART" id="SM00033">
    <property type="entry name" value="CH"/>
    <property type="match status" value="1"/>
</dbReference>
<feature type="domain" description="Calponin-homology (CH)" evidence="15">
    <location>
        <begin position="1"/>
        <end position="51"/>
    </location>
</feature>
<feature type="region of interest" description="Disordered" evidence="13">
    <location>
        <begin position="2566"/>
        <end position="2589"/>
    </location>
</feature>
<dbReference type="Pfam" id="PF21097">
    <property type="entry name" value="SR_plectin_7"/>
    <property type="match status" value="1"/>
</dbReference>
<evidence type="ECO:0000256" key="1">
    <source>
        <dbReference type="ARBA" id="ARBA00004245"/>
    </source>
</evidence>
<feature type="region of interest" description="Disordered" evidence="13">
    <location>
        <begin position="3391"/>
        <end position="3414"/>
    </location>
</feature>
<sequence>MRFHRLQNVQIALDYLKKRQVKLVNIRNDDITDGNPKLTLGLIWTIILHFQISDIHVTGESEDMTAKERLLLWSQQSTDGYVGVRCENFTTCWRDGRLFNAIIHKYRPDLIDMNMVASQCSRINLEQAFNVAEQLGVARLLDPEDVDVQSPDEKSVITYVSTLYDVFPKVLEGSEGINANDVDIKWVEYQNMVNYLSQWIKHHVTVMSDRTYPNSPVELKALYNQYLKFKESEIPLKENEKARIKHLYRLLEVCTFWHVLHNCSDASFPPLLKIRFSFFPLVYPKKPWIEFGRIKLPQGYHPNDVEKEWGKLIIAMLEREKSLRPEVERLEMLQQIANRVQRDCVAGEDKLILARNALQSDAKRLESGIQFQNEAEIAGYLLECETLLRQQVVDIQILLDGKFYLADQLVQRVSKIRDDLFTLKSECSSVYSKGRSLTTEQTKRMISGITQSLNSGFSQSLSPSLPSSLSSSLTPSLMPGLSPGLTSSYTSSLTPSQTPSLTPGITPGLQSPMVPSYLGGMDSGSLQTLKLMQIRKPLLKSSLADPSLTEEEVNMKFVQDLLNWVEEMQLQLDRAEWGSDLQSVESHFENHKNVHGAIEEFQMSLKEAKISEIQMTPPLKHSYSEKLGRLESQYGKLLNTSRNRQKHLDTLHEFVSKATRELIWLNEKEEEEVSYDWSDRSSNLAKKKDYHADLMRILDDKERVIKSVQEMAEQLLLENHPARLTIEFFSDARESMDYLKNLQETIQRKYSCDRTSSLHKLEDLIQESMDEKEQLLQYRSTVASLVGRAKAIVQLKLRSPDSPIRTSIPVKAICDYRQIEITIYKDDECVLASNSHRAKWKIISPTGNEAMVPSVCFTIPPPNKEAIEYASRIEQLYQNVLALWHQSHINMKSVVSWRYLMNDIEAIRNGKVASIKTMLPGEHQQVLSNLQTHFEDFLDDTEESEIFTVSDRNHLEREVEICKQYYEELLKSAEREEHEESVYNLFISDMRNFRMRLESCEERLIRQIRTPLQRDDLQESALRIAEQEKSKKELDRLKEDLETMKGKCEMFLNQASASPSASTLSSELNLVVQNMNQIYSMSAIYLEKLKTVNLVVKNSQAAEALVKLYEAKLCEEDAVNADAKAIESVMGTLKQWRTEIDEKREVFHDLEDELQKARTVSERMFKTHNERDFDLDWHKEKADQLAERWQSVHSQVESRLRDLEGISKSLRYYKDTYFALNDWIKEMEATQLRMQENQPEDSKALAELLNQQKVLVSEIEVKQSKIDECQKYSEQYSAAVKDYELQLMTYRAMVDSQHKSPVKRRRMQSSSDMIIQEKSVEEEKKEHGEKVNKLLNWVSRVKKEERPLEDGTNEPSYMPQVSMEDVARKKEQISEALRATQMILTKHSDKMTEEEKQETKEQLKSLQQAYNDLSQQPLDQLHQPQSLPAEQEHQVIQGILDLETGAVFSVPLAMQKGLVDCTTGILLLEAQLVTTGLVSPESMKGLDLEEAFQNGLIDQSTYSQLQEIDCANKNLQRYSSDALPVIRAVTEGAISEALAFRIINIHLASGGLKVSRTGEMLSLQTALQNDLIPESLFVRILETEGSGKHLVDPNTAEKLSLAQTVQRSRLHGLLGLRVLDVKKRKDGRISLQSGGDLSIFQAILEGRIDQETAVRLLGAQLFAGGIIDPESSHKLNVEEAIHKGLIDEDMSCAILSYQVQNGGIVDPHGGKRLTLDEAVQCNLMSSRSALLVLERQGSLKGLICPNSGETFTVSSYFEYKEATTELDCKLPENRHQITALYIPDTSKVLNFENAEAQGMLQRTSTLLLKSTALPDSIPNPEEMNENAAKWTLFCNSCVDGHDLSESQLPHLAPVSASEAKRWFISYLMINSYVDPKSGQRVLIYERELDKMTSFYTEKILLPDHDNFQIILSAVPQEPGKEISTLLHQCFNTEVENISVRQSLETTFNNDIGSKQFMDANAFDGKEVVESVDTQGFLGQVQEQHDKVKSETTPDSEVVANIDSQDFMHLSSSMVGSHMNVQNDFLLLDEPMDTTPTNHHQNLNIQEDPHHDLVTEPVMDHNHIFETNLSDSKTDYRMHQNKIAQILTEGCTLPQMAVVEKEEALFASEPNKICNSCELDWTSLRNMNSPHDISESHSCNPITPDMSRSHNGEVDKLTSELSLGRHTDKQEHFLKEQSLHTEAMTIKCLEFDKYSVQSLENQPGPLDECTDEELKLEPYIKKSSFGEQMIIEELSAETREGEVIKDRSREMLTLGDCTQHKHVVVDTSDELNDHQDLTATDNVKSNVKLLSSDDDCMVEKISVSESKRNSDAIEVHAAPEEATVKLQLEEVSAMKYALLESEEEMLGDVQGKSWLKEEEKAELCLEPEKLLCVMEADHRVEMPTLVQVRASHDFQHQLISASIESSVGVLRDTDRAIPHERSDGGEMFDGTREEHWGNCELSIEEQFIEGMSASDMTLSQDCGLPRTTVTISDQPCKSTITDKQIFPNFDITYSVNKTRQTCKRAQTEEHCDPKISQAIRKSHKFDQDSVSSLGLLSEMTRSSNSEPTDIVSNEGQLSLLTKRNKMGIENLPGDPSKNGDDHYLEEDSSTNVLSSFVNSDEEEPTSDPAGTLFLKSSEVYRFGLEDKYSKAVECHDSIPGVLHPLTEMKINARNNYNNLELSENGKSEHLKAFNNSEIETETEYENLEQISGIGESSGNYPYVPNLEPEKTSDDQESDTLDDSIEESQNASPQAVILSGGADVETNELFQANRPQEEPPEMSDLYHTLRSNWQDLMKVKVTDTTVEVLQKAESKVIEGMIKIINNAIQSSGGLEDASDSSDDEDRDDALTCIDSRSPDILIDLLKQSGASTMADTIPEMKKGELFKESPHRVPKSVTPAELLQEQLQRLFHISPRGTDPDLNAQLNEILVGFMQREGPPAVEGVKSGQMAEATDRGTRLCPLIKADAELKEREKHEEGSESSEEILKGKKNGNGKDHSDVLEDLKEDLNSQELIGHTLEILTEQLDSSESLESQLSALSGTLAADLKTAECLLESTGEHVPTQIRRDLEAVCKDLQLAFADICKMAAERRTCIKEATALEKSKIKALKQDLLDRLQRLADFIQDNTKTITSLDIMNTDDLETVKYRIQHNKDLEKALSAKGHELDTTAFDVQYFISEYAQDLLPSDSRDLLRTLSTTQRSFKEIMEMVSTQRDTLMLHLEIRRDLSNQKTLAEKQKEYTEKLEEMCHLLTQTENRIIGHQQTTLNKDSLGDLQQYQTEHQALQRDVQAGQSALAEIVKSSNKFLEENQGKLHPDQVALIESRVDEAKRKSKLLSQRAEESRKELDKALTTAIKQETAKVAAEEQLEDSKNKIKGLLGWLSNIGKDQGVDENLQEQMVKQNGNLPLENRSKLNGQEDDANGNLPQLNGQTCTVTDGKRTGKDDLDLSKQHDRVKAHHREILSQQQAFIIATQSAQALLEKQGHMLSPGEKEKLQSNIQELRDRYETTLTEAELKMKLIQTVQDELQKFRTDCGEFENWLQQSETEIAELKSGVSDQDHLNSKLQRQKSFSDDVISHKGDLRFITISGQRVLDAAKMCNKSDTSKDSELSVDTSGCYLLGNNLKDVVEKYKHYGDASSGIVTWLEDAEETARKQLAEVIAVDPQDLQKQLEDTKASTRRVLHGQVSGRQGAIEKLRKAADAVIATEGNLLTNCDEIQRSVGFYGHGINTFFIIPLGDVVERYDNLAKSVSDRNETLQITLTRSLSVQDGLDEMLDWMKNVEKSLEEQEQVPLHSTAIQEALSKEAMLEQDIVSRQSSIAAMKEKVSKFIETADPSTASSLQAKMNTLSKRFTDASQKHREKVHKLEELKDKVDMFEKTAEKVQQFVAKGSRTLTETDGPGKNVNELSQLMQETNAELTDQAKDIEVLQKLSAELADLDPDGSHSHIQKTIETLSRNFKDFEDTVKEKEEEVSSCQGQLQAFKNTVESLQRWLDESTEKLAMVQPSCSVEEHEKSLQTVKALSEEWTAKAPAVEDVNRKGSEVCNLISVLTSPAKTKSSVKAELMLVQQHLTYVNQSYDNLGEHLKEKRGELEGALQDLSVVHNEGDSLKQWLTDMQKEVTSWNTGQAGNESVKTQMEQHKSLEVELKVKQGQLQQLKEKLSDLLEKHPQSSEAEKWKQMLDQIDSTWKDVTSSMEERKEKLEESSRNLAQFQTNEEQLKQWLAEKELMLGVLGPLSIDPNMLKAQKQQVQILLKEFDSRKSQYEQLKEAAQSILSQPGDLSPSCTAVKSQLAAITDKWEGVTGQLTDRSDRIDEAIVKTSQFQEVLRNLSEQVNALGQSLGGPSSLSTQPDAVKQQLETAMDVRSKLDQEKTRVAEAEALCKELSALVGEEYLKADLSRQLESILKPFKDLEEKAGNRIEQLNLAFASSQQFNQMSRNFHEWLDGKVQDLSKVPPLSANMEVLHRRIKEHATYQTSLEEQSGPYKKIVQEGEALLQTTQGAERTALQNQLATLQGKWDTLRKQSADYSERAQVCLKQAQKYKEHLEKVQPWIEDCEKQLTQVTVSVDPAEVDCSISRARTLQKDVDKHRGVVELFHNAADSLLEVTQADHEPVKEEKANVTQKVENISEILQQKRDTLDKIAQRLKEFNDTHKEVREHLKGARQQLTVHESLGAQVYSNKHLTNMKAQQKALETLGTQVGSLKGLAQGLVVDASDAAGVSDLLLKVESLDTEFKSVKQQVEDVSSFLETKLQGIGQFQNSIREMFSQFSDLDDELDSMQPVGRDLDVLRLQKEDMRNFIKKLQELIDNTATANKNCQQMLEKEGSPDLPGLKRDLEALNKQCGKLMDRAKGRQDQVEAIYSRVDEFYQKLKELSEKCIVVEEHEESQGAVRMEIEIVNQQLDAFKVFQKEEIEPLQGKLQDVNWIGQGLIQSAAKTTNTQKLEQDLEDINMRCNTLNKKVAERAALLHEALLHCGRFQDALESLLSWLTDTEELVANQKPPSAEFKVVKAQIQEQKLLQRLLEDRKPTVDIIKREGEKISASVESPDKEKTLKELVTLGQRWESLLGKAETRHRQLECILVVAQQFHETLEPLTEWLTSMEKRLANTEPIGTQTKKLEEQISQHKALEDDIMAHSKNLHQAISVGQTLKTLSSPDDKDSVQSKVDSAQSQFGELQETSGRKAAMLQQAFSNAQHFGEDEVALMNWLSEVHEKLSNVAVHDYHPDLLQKQDAEQRGLHVDIIQKKQNVDLAIQNGLELLKQTTGDEVLIIQEKLDGIKARYAEINTMSGNVSKLLNQALTLSTRLFQTHEELCQWLGGVEAEVVTFEAQVPVGEQLSQVQERQKDLLKDVKDHKALVSSLNEVSSSLLELVPWRAREGLDKLVSEDNERYKLVSDALVHHVEEIDATILRSQQFEQAADVEFAWLSDMETKLLSQGDIRLEQDQTTSQLQAQKAFSMDILRHKDNIDEILKKGEAMLDNSDEEEKASLKEKIRQLLEKYDVVSHINSERCLQLERAHSLASQFWETYDELWPWLQDIISVISQLPAPAIEYETLKQQQEELRVRVLV</sequence>
<name>A0A8X7XJM7_POLSE</name>
<feature type="domain" description="SH3" evidence="14">
    <location>
        <begin position="805"/>
        <end position="862"/>
    </location>
</feature>
<evidence type="ECO:0000256" key="8">
    <source>
        <dbReference type="ARBA" id="ARBA00023203"/>
    </source>
</evidence>
<dbReference type="GO" id="GO:0005198">
    <property type="term" value="F:structural molecule activity"/>
    <property type="evidence" value="ECO:0007669"/>
    <property type="project" value="TreeGrafter"/>
</dbReference>
<evidence type="ECO:0000256" key="12">
    <source>
        <dbReference type="SAM" id="Coils"/>
    </source>
</evidence>
<dbReference type="FunFam" id="2.30.30.40:FF:000011">
    <property type="entry name" value="Microtubule-actin cross-linking factor 1"/>
    <property type="match status" value="1"/>
</dbReference>
<dbReference type="GO" id="GO:0042060">
    <property type="term" value="P:wound healing"/>
    <property type="evidence" value="ECO:0007669"/>
    <property type="project" value="TreeGrafter"/>
</dbReference>
<feature type="coiled-coil region" evidence="12">
    <location>
        <begin position="1389"/>
        <end position="1416"/>
    </location>
</feature>
<dbReference type="InterPro" id="IPR035915">
    <property type="entry name" value="Plakin_repeat_sf"/>
</dbReference>
<keyword evidence="17" id="KW-1185">Reference proteome</keyword>
<keyword evidence="6" id="KW-0493">Microtubule</keyword>
<dbReference type="GO" id="GO:0005882">
    <property type="term" value="C:intermediate filament"/>
    <property type="evidence" value="ECO:0007669"/>
    <property type="project" value="TreeGrafter"/>
</dbReference>
<feature type="coiled-coil region" evidence="12">
    <location>
        <begin position="3842"/>
        <end position="3961"/>
    </location>
</feature>
<dbReference type="InterPro" id="IPR049538">
    <property type="entry name" value="PCN-like_spectrin-like_rpt"/>
</dbReference>
<feature type="compositionally biased region" description="Low complexity" evidence="13">
    <location>
        <begin position="487"/>
        <end position="504"/>
    </location>
</feature>
<feature type="coiled-coil region" evidence="12">
    <location>
        <begin position="3295"/>
        <end position="3350"/>
    </location>
</feature>
<dbReference type="PROSITE" id="PS50002">
    <property type="entry name" value="SH3"/>
    <property type="match status" value="1"/>
</dbReference>
<dbReference type="FunFam" id="1.20.58.60:FF:000008">
    <property type="entry name" value="microtubule-actin cross-linking factor 1"/>
    <property type="match status" value="2"/>
</dbReference>
<dbReference type="Proteomes" id="UP000886611">
    <property type="component" value="Unassembled WGS sequence"/>
</dbReference>
<feature type="compositionally biased region" description="Acidic residues" evidence="13">
    <location>
        <begin position="2814"/>
        <end position="2825"/>
    </location>
</feature>
<dbReference type="InterPro" id="IPR018159">
    <property type="entry name" value="Spectrin/alpha-actinin"/>
</dbReference>
<dbReference type="SUPFAM" id="SSF75399">
    <property type="entry name" value="Plakin repeat"/>
    <property type="match status" value="2"/>
</dbReference>
<dbReference type="InterPro" id="IPR043197">
    <property type="entry name" value="Plakin"/>
</dbReference>
<feature type="compositionally biased region" description="Basic and acidic residues" evidence="13">
    <location>
        <begin position="2948"/>
        <end position="2957"/>
    </location>
</feature>
<feature type="region of interest" description="Disordered" evidence="13">
    <location>
        <begin position="2809"/>
        <end position="2828"/>
    </location>
</feature>
<comment type="subcellular location">
    <subcellularLocation>
        <location evidence="2">Cell projection</location>
    </subcellularLocation>
    <subcellularLocation>
        <location evidence="1">Cytoplasm</location>
        <location evidence="1">Cytoskeleton</location>
    </subcellularLocation>
</comment>
<feature type="region of interest" description="Disordered" evidence="13">
    <location>
        <begin position="487"/>
        <end position="508"/>
    </location>
</feature>
<comment type="caution">
    <text evidence="16">The sequence shown here is derived from an EMBL/GenBank/DDBJ whole genome shotgun (WGS) entry which is preliminary data.</text>
</comment>
<dbReference type="Pfam" id="PF21019">
    <property type="entry name" value="Spectrin_3"/>
    <property type="match status" value="1"/>
</dbReference>
<dbReference type="FunFam" id="1.10.418.10:FF:000002">
    <property type="entry name" value="Microtubule-actin cross-linking factor 1"/>
    <property type="match status" value="1"/>
</dbReference>
<dbReference type="Pfam" id="PF18373">
    <property type="entry name" value="Spectrin_2"/>
    <property type="match status" value="1"/>
</dbReference>
<dbReference type="PANTHER" id="PTHR23169">
    <property type="entry name" value="ENVOPLAKIN"/>
    <property type="match status" value="1"/>
</dbReference>
<evidence type="ECO:0000313" key="17">
    <source>
        <dbReference type="Proteomes" id="UP000886611"/>
    </source>
</evidence>
<dbReference type="EMBL" id="JAATIS010000859">
    <property type="protein sequence ID" value="KAG2467312.1"/>
    <property type="molecule type" value="Genomic_DNA"/>
</dbReference>
<dbReference type="Pfam" id="PF00681">
    <property type="entry name" value="Plectin"/>
    <property type="match status" value="3"/>
</dbReference>
<feature type="compositionally biased region" description="Polar residues" evidence="13">
    <location>
        <begin position="3400"/>
        <end position="3411"/>
    </location>
</feature>
<evidence type="ECO:0000256" key="9">
    <source>
        <dbReference type="ARBA" id="ARBA00023212"/>
    </source>
</evidence>
<proteinExistence type="predicted"/>
<feature type="non-terminal residue" evidence="16">
    <location>
        <position position="5543"/>
    </location>
</feature>
<dbReference type="InterPro" id="IPR041573">
    <property type="entry name" value="Desmoplakin_Spectrin-like"/>
</dbReference>
<dbReference type="Pfam" id="PF00307">
    <property type="entry name" value="CH"/>
    <property type="match status" value="2"/>
</dbReference>
<feature type="coiled-coil region" evidence="12">
    <location>
        <begin position="4608"/>
        <end position="4642"/>
    </location>
</feature>
<feature type="coiled-coil region" evidence="12">
    <location>
        <begin position="1017"/>
        <end position="1054"/>
    </location>
</feature>
<dbReference type="GO" id="GO:0016020">
    <property type="term" value="C:membrane"/>
    <property type="evidence" value="ECO:0007669"/>
    <property type="project" value="TreeGrafter"/>
</dbReference>
<dbReference type="InterPro" id="IPR041615">
    <property type="entry name" value="Desmoplakin_SH3"/>
</dbReference>
<dbReference type="Gene3D" id="2.30.30.40">
    <property type="entry name" value="SH3 Domains"/>
    <property type="match status" value="1"/>
</dbReference>
<evidence type="ECO:0000256" key="5">
    <source>
        <dbReference type="ARBA" id="ARBA00022553"/>
    </source>
</evidence>
<evidence type="ECO:0000256" key="6">
    <source>
        <dbReference type="ARBA" id="ARBA00022701"/>
    </source>
</evidence>
<feature type="coiled-coil region" evidence="12">
    <location>
        <begin position="3244"/>
        <end position="3271"/>
    </location>
</feature>
<dbReference type="GO" id="GO:0045104">
    <property type="term" value="P:intermediate filament cytoskeleton organization"/>
    <property type="evidence" value="ECO:0007669"/>
    <property type="project" value="InterPro"/>
</dbReference>
<feature type="compositionally biased region" description="Acidic residues" evidence="13">
    <location>
        <begin position="2713"/>
        <end position="2724"/>
    </location>
</feature>
<feature type="coiled-coil region" evidence="12">
    <location>
        <begin position="4337"/>
        <end position="4364"/>
    </location>
</feature>
<feature type="coiled-coil region" evidence="12">
    <location>
        <begin position="4116"/>
        <end position="4191"/>
    </location>
</feature>
<dbReference type="SMART" id="SM00150">
    <property type="entry name" value="SPEC"/>
    <property type="match status" value="23"/>
</dbReference>
<evidence type="ECO:0000256" key="10">
    <source>
        <dbReference type="ARBA" id="ARBA00023273"/>
    </source>
</evidence>
<keyword evidence="3 11" id="KW-0728">SH3 domain</keyword>
<feature type="coiled-coil region" evidence="12">
    <location>
        <begin position="4762"/>
        <end position="4799"/>
    </location>
</feature>
<keyword evidence="7" id="KW-0677">Repeat</keyword>
<feature type="coiled-coil region" evidence="12">
    <location>
        <begin position="1133"/>
        <end position="1160"/>
    </location>
</feature>
<dbReference type="GO" id="GO:0005874">
    <property type="term" value="C:microtubule"/>
    <property type="evidence" value="ECO:0007669"/>
    <property type="project" value="UniProtKB-KW"/>
</dbReference>
<dbReference type="PROSITE" id="PS00020">
    <property type="entry name" value="ACTININ_2"/>
    <property type="match status" value="1"/>
</dbReference>
<keyword evidence="12" id="KW-0175">Coiled coil</keyword>
<dbReference type="Pfam" id="PF00435">
    <property type="entry name" value="Spectrin"/>
    <property type="match status" value="9"/>
</dbReference>
<keyword evidence="10" id="KW-0966">Cell projection</keyword>
<feature type="region of interest" description="Disordered" evidence="13">
    <location>
        <begin position="2948"/>
        <end position="2978"/>
    </location>
</feature>